<evidence type="ECO:0000313" key="2">
    <source>
        <dbReference type="EMBL" id="SCA81896.1"/>
    </source>
</evidence>
<keyword evidence="1" id="KW-0812">Transmembrane</keyword>
<feature type="transmembrane region" description="Helical" evidence="1">
    <location>
        <begin position="285"/>
        <end position="305"/>
    </location>
</feature>
<protein>
    <recommendedName>
        <fullName evidence="4">VIR protein</fullName>
    </recommendedName>
</protein>
<dbReference type="AlphaFoldDB" id="A0A1G4EEG5"/>
<dbReference type="VEuPathDB" id="PlasmoDB:PVW1_070046300"/>
<accession>A0A1G4EEG5</accession>
<dbReference type="VEuPathDB" id="PlasmoDB:PVX_033190"/>
<proteinExistence type="predicted"/>
<dbReference type="VEuPathDB" id="PlasmoDB:PVP01_0006300"/>
<reference evidence="2 3" key="1">
    <citation type="submission" date="2016-07" db="EMBL/GenBank/DDBJ databases">
        <authorList>
            <consortium name="Pathogen Informatics"/>
        </authorList>
    </citation>
    <scope>NUCLEOTIDE SEQUENCE [LARGE SCALE GENOMIC DNA]</scope>
</reference>
<name>A0A1G4EEG5_PLAVI</name>
<dbReference type="VEuPathDB" id="PlasmoDB:PVPAM_010009000"/>
<evidence type="ECO:0000313" key="3">
    <source>
        <dbReference type="Proteomes" id="UP000305196"/>
    </source>
</evidence>
<dbReference type="Proteomes" id="UP000305196">
    <property type="component" value="Unassembled WGS sequence"/>
</dbReference>
<evidence type="ECO:0000256" key="1">
    <source>
        <dbReference type="SAM" id="Phobius"/>
    </source>
</evidence>
<sequence length="359" mass="42187">MSEEKDYTLDKIKNIHSFMNKSKFSKIYDVFRKPCENFIGDRNDSCYKDTFERIKGSPKVTNLLKELYSNLYRAYQTIKYSNNTYFDNIECTDYKLCYTSLKYWLYDQIIIKNLKQTEINEIFTGLENQIKKKIKDIPSNSCVFNELTLDEIKKLRKIYALYTVLYNNNENFENCINDKCKYIDYFGEGLDEFISSINSCFSNTSTINYCNELKEFIDLCKEDNKDAGISIYLENTKSKAKSEGKHLLSVQRYDEEQLYIYLKNQKLINFVRTSHFLNNKNSTTVAATSIAGSAIGLSSIFYYLYKFTPFGRTLRKGKGKNIVDIEEEANNELLYTSDIEQESFKNREYKVAYQGYNNS</sequence>
<keyword evidence="1" id="KW-1133">Transmembrane helix</keyword>
<keyword evidence="1" id="KW-0472">Membrane</keyword>
<dbReference type="EMBL" id="FLYI01000177">
    <property type="protein sequence ID" value="SCA81896.1"/>
    <property type="molecule type" value="Genomic_DNA"/>
</dbReference>
<gene>
    <name evidence="2" type="ORF">PVC01_000063900</name>
</gene>
<organism evidence="2 3">
    <name type="scientific">Plasmodium vivax</name>
    <name type="common">malaria parasite P. vivax</name>
    <dbReference type="NCBI Taxonomy" id="5855"/>
    <lineage>
        <taxon>Eukaryota</taxon>
        <taxon>Sar</taxon>
        <taxon>Alveolata</taxon>
        <taxon>Apicomplexa</taxon>
        <taxon>Aconoidasida</taxon>
        <taxon>Haemosporida</taxon>
        <taxon>Plasmodiidae</taxon>
        <taxon>Plasmodium</taxon>
        <taxon>Plasmodium (Plasmodium)</taxon>
    </lineage>
</organism>
<evidence type="ECO:0008006" key="4">
    <source>
        <dbReference type="Google" id="ProtNLM"/>
    </source>
</evidence>